<evidence type="ECO:0000256" key="1">
    <source>
        <dbReference type="SAM" id="MobiDB-lite"/>
    </source>
</evidence>
<accession>M3DDI3</accession>
<dbReference type="AlphaFoldDB" id="M3DDI3"/>
<evidence type="ECO:0000313" key="2">
    <source>
        <dbReference type="EMBL" id="EMF54542.1"/>
    </source>
</evidence>
<feature type="region of interest" description="Disordered" evidence="1">
    <location>
        <begin position="111"/>
        <end position="194"/>
    </location>
</feature>
<dbReference type="EMBL" id="KB405078">
    <property type="protein sequence ID" value="EMF54542.1"/>
    <property type="molecule type" value="Genomic_DNA"/>
</dbReference>
<sequence length="194" mass="20082">MCGAASRTVCHPGGAVAVRSAGSSVGGGADGCRARARARARACARVLRPGRLVVVGWGGLSLGSRSDGRPSRVRRRLGRLAAVRGHHPGRTRGRVARVACVGGAVRGSPFGRLRGRGEQEPGQGCEHPEGGVGQAHGYVRRGAPRSAPSQTRRHIWERMAGLARSRAGDGGVGRTRVGTDGEGQAEPLPPRGWS</sequence>
<dbReference type="Proteomes" id="UP000030760">
    <property type="component" value="Unassembled WGS sequence"/>
</dbReference>
<protein>
    <submittedName>
        <fullName evidence="2">Uncharacterized protein</fullName>
    </submittedName>
</protein>
<proteinExistence type="predicted"/>
<name>M3DDI3_9ACTN</name>
<gene>
    <name evidence="2" type="ORF">SBD_4211</name>
</gene>
<organism evidence="2 3">
    <name type="scientific">Streptomyces bottropensis ATCC 25435</name>
    <dbReference type="NCBI Taxonomy" id="1054862"/>
    <lineage>
        <taxon>Bacteria</taxon>
        <taxon>Bacillati</taxon>
        <taxon>Actinomycetota</taxon>
        <taxon>Actinomycetes</taxon>
        <taxon>Kitasatosporales</taxon>
        <taxon>Streptomycetaceae</taxon>
        <taxon>Streptomyces</taxon>
    </lineage>
</organism>
<reference evidence="3" key="1">
    <citation type="journal article" date="2013" name="Genome Announc.">
        <title>Draft Genome Sequence of Streptomyces bottropensis ATCC 25435, a Bottromycin-Producing Actinomycete.</title>
        <authorList>
            <person name="Zhang H."/>
            <person name="Zhou W."/>
            <person name="Zhuang Y."/>
            <person name="Liang X."/>
            <person name="Liu T."/>
        </authorList>
    </citation>
    <scope>NUCLEOTIDE SEQUENCE [LARGE SCALE GENOMIC DNA]</scope>
    <source>
        <strain evidence="3">ATCC 25435</strain>
    </source>
</reference>
<evidence type="ECO:0000313" key="3">
    <source>
        <dbReference type="Proteomes" id="UP000030760"/>
    </source>
</evidence>